<evidence type="ECO:0000313" key="4">
    <source>
        <dbReference type="Proteomes" id="UP001206895"/>
    </source>
</evidence>
<feature type="region of interest" description="Disordered" evidence="1">
    <location>
        <begin position="126"/>
        <end position="145"/>
    </location>
</feature>
<dbReference type="Proteomes" id="UP001206895">
    <property type="component" value="Unassembled WGS sequence"/>
</dbReference>
<comment type="caution">
    <text evidence="3">The sequence shown here is derived from an EMBL/GenBank/DDBJ whole genome shotgun (WGS) entry which is preliminary data.</text>
</comment>
<gene>
    <name evidence="3" type="ORF">LX13_001623</name>
</gene>
<sequence length="145" mass="15710">MSELLRLADPVVITGLATVCVGGLIAALLIASAPFHDTEPEGHRHMRVYNPNRDAVIDDRGVDAAVEALAFAVRWAPFGGADRDEIFVTFGLTPEQFGQRLRRAADHPEARHRLDLSPTDHAALLAEAQRMSTSASPDDTTRQAS</sequence>
<name>A0ABT1HC82_9NOCA</name>
<reference evidence="3 4" key="1">
    <citation type="submission" date="2022-06" db="EMBL/GenBank/DDBJ databases">
        <title>Genomic Encyclopedia of Archaeal and Bacterial Type Strains, Phase II (KMG-II): from individual species to whole genera.</title>
        <authorList>
            <person name="Goeker M."/>
        </authorList>
    </citation>
    <scope>NUCLEOTIDE SEQUENCE [LARGE SCALE GENOMIC DNA]</scope>
    <source>
        <strain evidence="3 4">DSM 44693</strain>
    </source>
</reference>
<keyword evidence="2" id="KW-0812">Transmembrane</keyword>
<feature type="compositionally biased region" description="Polar residues" evidence="1">
    <location>
        <begin position="130"/>
        <end position="145"/>
    </location>
</feature>
<keyword evidence="2" id="KW-0472">Membrane</keyword>
<evidence type="ECO:0000256" key="1">
    <source>
        <dbReference type="SAM" id="MobiDB-lite"/>
    </source>
</evidence>
<protein>
    <submittedName>
        <fullName evidence="3">Uncharacterized protein</fullName>
    </submittedName>
</protein>
<evidence type="ECO:0000256" key="2">
    <source>
        <dbReference type="SAM" id="Phobius"/>
    </source>
</evidence>
<proteinExistence type="predicted"/>
<feature type="transmembrane region" description="Helical" evidence="2">
    <location>
        <begin position="12"/>
        <end position="35"/>
    </location>
</feature>
<accession>A0ABT1HC82</accession>
<keyword evidence="4" id="KW-1185">Reference proteome</keyword>
<dbReference type="RefSeq" id="WP_253660846.1">
    <property type="nucleotide sequence ID" value="NZ_BAAAJQ010000001.1"/>
</dbReference>
<organism evidence="3 4">
    <name type="scientific">Williamsia maris</name>
    <dbReference type="NCBI Taxonomy" id="72806"/>
    <lineage>
        <taxon>Bacteria</taxon>
        <taxon>Bacillati</taxon>
        <taxon>Actinomycetota</taxon>
        <taxon>Actinomycetes</taxon>
        <taxon>Mycobacteriales</taxon>
        <taxon>Nocardiaceae</taxon>
        <taxon>Williamsia</taxon>
    </lineage>
</organism>
<keyword evidence="2" id="KW-1133">Transmembrane helix</keyword>
<evidence type="ECO:0000313" key="3">
    <source>
        <dbReference type="EMBL" id="MCP2175804.1"/>
    </source>
</evidence>
<dbReference type="EMBL" id="JAMTCJ010000002">
    <property type="protein sequence ID" value="MCP2175804.1"/>
    <property type="molecule type" value="Genomic_DNA"/>
</dbReference>